<gene>
    <name evidence="2" type="ORF">LK12_22815</name>
</gene>
<proteinExistence type="predicted"/>
<comment type="caution">
    <text evidence="2">The sequence shown here is derived from an EMBL/GenBank/DDBJ whole genome shotgun (WGS) entry which is preliminary data.</text>
</comment>
<protein>
    <submittedName>
        <fullName evidence="2">Conjugal transfer protein TraW</fullName>
    </submittedName>
</protein>
<dbReference type="AlphaFoldDB" id="A0A0B1ZEJ2"/>
<reference evidence="2 3" key="1">
    <citation type="submission" date="2014-10" db="EMBL/GenBank/DDBJ databases">
        <title>Genome sequence of Novosphingobium malaysiense MUSC 273(T).</title>
        <authorList>
            <person name="Lee L.-H."/>
        </authorList>
    </citation>
    <scope>NUCLEOTIDE SEQUENCE [LARGE SCALE GENOMIC DNA]</scope>
    <source>
        <strain evidence="2 3">MUSC 273</strain>
    </source>
</reference>
<dbReference type="RefSeq" id="WP_039290335.1">
    <property type="nucleotide sequence ID" value="NZ_JTDI01000011.1"/>
</dbReference>
<keyword evidence="3" id="KW-1185">Reference proteome</keyword>
<dbReference type="STRING" id="1348853.LK12_22815"/>
<evidence type="ECO:0000313" key="3">
    <source>
        <dbReference type="Proteomes" id="UP000031057"/>
    </source>
</evidence>
<dbReference type="OrthoDB" id="9810604at2"/>
<feature type="region of interest" description="Disordered" evidence="1">
    <location>
        <begin position="213"/>
        <end position="234"/>
    </location>
</feature>
<evidence type="ECO:0000313" key="2">
    <source>
        <dbReference type="EMBL" id="KHK88940.1"/>
    </source>
</evidence>
<evidence type="ECO:0000256" key="1">
    <source>
        <dbReference type="SAM" id="MobiDB-lite"/>
    </source>
</evidence>
<sequence length="234" mass="26011">MRPPPPRHDHVRAVALFQAATIGALVLASALLGATAKAATSTIGRTWPIAEPDALSEIEARTARLPSDMRGQFGPRSRWTAMKAASLAPATVNRTRNVVPFYSLDTEIRLPDGKVLYPRGFTFNPLDYVTLPQRLVVVRPRDLAWALQTARLTDFILLAAGDARDEDAITLSERTGRPIFILEERVKQRLGLTVAPVVVRQQGKRLELTEVRIDRRGHRKDATTTSARERRPQP</sequence>
<organism evidence="2 3">
    <name type="scientific">Novosphingobium malaysiense</name>
    <dbReference type="NCBI Taxonomy" id="1348853"/>
    <lineage>
        <taxon>Bacteria</taxon>
        <taxon>Pseudomonadati</taxon>
        <taxon>Pseudomonadota</taxon>
        <taxon>Alphaproteobacteria</taxon>
        <taxon>Sphingomonadales</taxon>
        <taxon>Sphingomonadaceae</taxon>
        <taxon>Novosphingobium</taxon>
    </lineage>
</organism>
<name>A0A0B1ZEJ2_9SPHN</name>
<accession>A0A0B1ZEJ2</accession>
<dbReference type="Proteomes" id="UP000031057">
    <property type="component" value="Unassembled WGS sequence"/>
</dbReference>
<dbReference type="EMBL" id="JTDI01000011">
    <property type="protein sequence ID" value="KHK88940.1"/>
    <property type="molecule type" value="Genomic_DNA"/>
</dbReference>